<name>A0A0F9BZP5_9ZZZZ</name>
<accession>A0A0F9BZP5</accession>
<protein>
    <submittedName>
        <fullName evidence="1">Uncharacterized protein</fullName>
    </submittedName>
</protein>
<feature type="non-terminal residue" evidence="1">
    <location>
        <position position="1"/>
    </location>
</feature>
<reference evidence="1" key="1">
    <citation type="journal article" date="2015" name="Nature">
        <title>Complex archaea that bridge the gap between prokaryotes and eukaryotes.</title>
        <authorList>
            <person name="Spang A."/>
            <person name="Saw J.H."/>
            <person name="Jorgensen S.L."/>
            <person name="Zaremba-Niedzwiedzka K."/>
            <person name="Martijn J."/>
            <person name="Lind A.E."/>
            <person name="van Eijk R."/>
            <person name="Schleper C."/>
            <person name="Guy L."/>
            <person name="Ettema T.J."/>
        </authorList>
    </citation>
    <scope>NUCLEOTIDE SEQUENCE</scope>
</reference>
<gene>
    <name evidence="1" type="ORF">LCGC14_2385560</name>
</gene>
<evidence type="ECO:0000313" key="1">
    <source>
        <dbReference type="EMBL" id="KKL27400.1"/>
    </source>
</evidence>
<comment type="caution">
    <text evidence="1">The sequence shown here is derived from an EMBL/GenBank/DDBJ whole genome shotgun (WGS) entry which is preliminary data.</text>
</comment>
<dbReference type="EMBL" id="LAZR01035479">
    <property type="protein sequence ID" value="KKL27400.1"/>
    <property type="molecule type" value="Genomic_DNA"/>
</dbReference>
<dbReference type="AlphaFoldDB" id="A0A0F9BZP5"/>
<sequence length="36" mass="4047">GDELLKCVNDKMEKPLLEDEKYNGSKKIQGTGKHSL</sequence>
<organism evidence="1">
    <name type="scientific">marine sediment metagenome</name>
    <dbReference type="NCBI Taxonomy" id="412755"/>
    <lineage>
        <taxon>unclassified sequences</taxon>
        <taxon>metagenomes</taxon>
        <taxon>ecological metagenomes</taxon>
    </lineage>
</organism>
<proteinExistence type="predicted"/>